<dbReference type="RefSeq" id="WP_053410274.1">
    <property type="nucleotide sequence ID" value="NZ_LHPI01000019.1"/>
</dbReference>
<feature type="signal peptide" evidence="4">
    <location>
        <begin position="1"/>
        <end position="18"/>
    </location>
</feature>
<dbReference type="InterPro" id="IPR050298">
    <property type="entry name" value="Gram-neg_bact_OMP"/>
</dbReference>
<evidence type="ECO:0000256" key="1">
    <source>
        <dbReference type="ARBA" id="ARBA00004571"/>
    </source>
</evidence>
<dbReference type="PANTHER" id="PTHR34501:SF2">
    <property type="entry name" value="OUTER MEMBRANE PORIN F-RELATED"/>
    <property type="match status" value="1"/>
</dbReference>
<dbReference type="InterPro" id="IPR033900">
    <property type="entry name" value="Gram_neg_porin_domain"/>
</dbReference>
<feature type="chain" id="PRO_5005600396" description="Porin domain-containing protein" evidence="4">
    <location>
        <begin position="19"/>
        <end position="309"/>
    </location>
</feature>
<evidence type="ECO:0000259" key="5">
    <source>
        <dbReference type="Pfam" id="PF13609"/>
    </source>
</evidence>
<dbReference type="EMBL" id="LHPI01000019">
    <property type="protein sequence ID" value="KOO06199.1"/>
    <property type="molecule type" value="Genomic_DNA"/>
</dbReference>
<dbReference type="PATRIC" id="fig|171383.3.peg.3476"/>
<sequence>MKKTLVALSVLLAASSQASIELYNQDGVTVNLKGDIEVRYKKTTSEDDNLKQEIDDADIGFDTRYAVNDDFQIGGYIEYSGDSSDRAQGNVANGNTYVGFYSQTYGSLIVGKLDTVLDDAGIGSDYMFGLSSFFGDDLDFGGEEAIRYDYDSGSYYFSVGYNQDAYENHIYNRDSYVDAKVGARVADFDFTVFYGSAHVDNSDDDLSLVALEARFAGIENVNLEAAYYYTDFGTVEADTFAIAADYTMEAWTYAAGVDFVDPDEGDEVTNWFVNAGYGIAPNTTLYAEVGGSDEDDTDVAYGFGVKASF</sequence>
<keyword evidence="2 4" id="KW-0732">Signal</keyword>
<dbReference type="GO" id="GO:0009279">
    <property type="term" value="C:cell outer membrane"/>
    <property type="evidence" value="ECO:0007669"/>
    <property type="project" value="UniProtKB-SubCell"/>
</dbReference>
<protein>
    <recommendedName>
        <fullName evidence="5">Porin domain-containing protein</fullName>
    </recommendedName>
</protein>
<gene>
    <name evidence="6" type="ORF">AKJ31_17010</name>
</gene>
<keyword evidence="3" id="KW-0472">Membrane</keyword>
<accession>A0A0M0HVV1</accession>
<dbReference type="Gene3D" id="2.40.160.10">
    <property type="entry name" value="Porin"/>
    <property type="match status" value="1"/>
</dbReference>
<comment type="subcellular location">
    <subcellularLocation>
        <location evidence="1">Cell outer membrane</location>
        <topology evidence="1">Multi-pass membrane protein</topology>
    </subcellularLocation>
</comment>
<keyword evidence="7" id="KW-1185">Reference proteome</keyword>
<organism evidence="6 7">
    <name type="scientific">Vibrio hepatarius</name>
    <dbReference type="NCBI Taxonomy" id="171383"/>
    <lineage>
        <taxon>Bacteria</taxon>
        <taxon>Pseudomonadati</taxon>
        <taxon>Pseudomonadota</taxon>
        <taxon>Gammaproteobacteria</taxon>
        <taxon>Vibrionales</taxon>
        <taxon>Vibrionaceae</taxon>
        <taxon>Vibrio</taxon>
        <taxon>Vibrio oreintalis group</taxon>
    </lineage>
</organism>
<evidence type="ECO:0000256" key="3">
    <source>
        <dbReference type="ARBA" id="ARBA00023136"/>
    </source>
</evidence>
<name>A0A0M0HVV1_9VIBR</name>
<evidence type="ECO:0000256" key="4">
    <source>
        <dbReference type="SAM" id="SignalP"/>
    </source>
</evidence>
<evidence type="ECO:0000256" key="2">
    <source>
        <dbReference type="ARBA" id="ARBA00022729"/>
    </source>
</evidence>
<dbReference type="Proteomes" id="UP000037530">
    <property type="component" value="Unassembled WGS sequence"/>
</dbReference>
<dbReference type="PANTHER" id="PTHR34501">
    <property type="entry name" value="PROTEIN YDDL-RELATED"/>
    <property type="match status" value="1"/>
</dbReference>
<dbReference type="InterPro" id="IPR023614">
    <property type="entry name" value="Porin_dom_sf"/>
</dbReference>
<dbReference type="AlphaFoldDB" id="A0A0M0HVV1"/>
<reference evidence="7" key="1">
    <citation type="submission" date="2015-08" db="EMBL/GenBank/DDBJ databases">
        <title>Vibrio galatheae sp. nov., a novel member of the Vibrionaceae family isolated from the Solomon Islands.</title>
        <authorList>
            <person name="Giubergia S."/>
            <person name="Machado H."/>
            <person name="Mateiu R.V."/>
            <person name="Gram L."/>
        </authorList>
    </citation>
    <scope>NUCLEOTIDE SEQUENCE [LARGE SCALE GENOMIC DNA]</scope>
    <source>
        <strain evidence="7">DSM 19134</strain>
    </source>
</reference>
<dbReference type="OrthoDB" id="6213950at2"/>
<dbReference type="STRING" id="171383.AKJ31_17010"/>
<feature type="domain" description="Porin" evidence="5">
    <location>
        <begin position="7"/>
        <end position="296"/>
    </location>
</feature>
<dbReference type="SUPFAM" id="SSF56935">
    <property type="entry name" value="Porins"/>
    <property type="match status" value="1"/>
</dbReference>
<comment type="caution">
    <text evidence="6">The sequence shown here is derived from an EMBL/GenBank/DDBJ whole genome shotgun (WGS) entry which is preliminary data.</text>
</comment>
<dbReference type="GO" id="GO:0015288">
    <property type="term" value="F:porin activity"/>
    <property type="evidence" value="ECO:0007669"/>
    <property type="project" value="InterPro"/>
</dbReference>
<dbReference type="Pfam" id="PF13609">
    <property type="entry name" value="Porin_4"/>
    <property type="match status" value="1"/>
</dbReference>
<evidence type="ECO:0000313" key="6">
    <source>
        <dbReference type="EMBL" id="KOO06199.1"/>
    </source>
</evidence>
<evidence type="ECO:0000313" key="7">
    <source>
        <dbReference type="Proteomes" id="UP000037530"/>
    </source>
</evidence>
<proteinExistence type="predicted"/>